<dbReference type="OMA" id="DNIAPCG"/>
<keyword evidence="3" id="KW-0336">GPI-anchor</keyword>
<evidence type="ECO:0000313" key="12">
    <source>
        <dbReference type="EMBL" id="KGB78230.1"/>
    </source>
</evidence>
<dbReference type="KEGG" id="cdeu:CNBG_3792"/>
<comment type="subcellular location">
    <subcellularLocation>
        <location evidence="1">Cell membrane</location>
        <topology evidence="1">Lipid-anchor</topology>
        <topology evidence="1">GPI-anchor</topology>
    </subcellularLocation>
</comment>
<evidence type="ECO:0000256" key="2">
    <source>
        <dbReference type="ARBA" id="ARBA00022475"/>
    </source>
</evidence>
<proteinExistence type="predicted"/>
<dbReference type="EMBL" id="CP025769">
    <property type="protein sequence ID" value="KGB78230.1"/>
    <property type="molecule type" value="Genomic_DNA"/>
</dbReference>
<evidence type="ECO:0000256" key="3">
    <source>
        <dbReference type="ARBA" id="ARBA00022622"/>
    </source>
</evidence>
<organism evidence="12 13">
    <name type="scientific">Cryptococcus deuterogattii (strain R265)</name>
    <name type="common">Cryptococcus gattii VGII (strain R265)</name>
    <dbReference type="NCBI Taxonomy" id="294750"/>
    <lineage>
        <taxon>Eukaryota</taxon>
        <taxon>Fungi</taxon>
        <taxon>Dikarya</taxon>
        <taxon>Basidiomycota</taxon>
        <taxon>Agaricomycotina</taxon>
        <taxon>Tremellomycetes</taxon>
        <taxon>Tremellales</taxon>
        <taxon>Cryptococcaceae</taxon>
        <taxon>Cryptococcus</taxon>
        <taxon>Cryptococcus gattii species complex</taxon>
    </lineage>
</organism>
<dbReference type="Proteomes" id="UP000029445">
    <property type="component" value="Chromosome 11"/>
</dbReference>
<sequence length="285" mass="30032">MVFSRFIFIATLTASVASAISIQRRVKITDFDKSPVAFAFPPPRGFSASSAADTPCGGFDPVNRTDYPMSDGEIALVQRTEAANVNILWTKESDPTMFHSFSTYSNSILEVGPGHFCQGAPDFSSLGFSEGDNATLLVIYQLPGSGVYYYQCADVSLVSAANFTTDVQYVCGNYTSELEIASPEESLHLGNDTNAPKNTTGSSGYTGTASTSNGSTNPHLSGSLLGSKLSAASGGGIGASVTIFIVAVLAGLLWWSGLIHFGRKKQAAVHDHESVSSGEPTKERV</sequence>
<dbReference type="GO" id="GO:0098552">
    <property type="term" value="C:side of membrane"/>
    <property type="evidence" value="ECO:0007669"/>
    <property type="project" value="UniProtKB-KW"/>
</dbReference>
<dbReference type="InterPro" id="IPR046530">
    <property type="entry name" value="BIM1-like_dom"/>
</dbReference>
<evidence type="ECO:0000256" key="9">
    <source>
        <dbReference type="SAM" id="Phobius"/>
    </source>
</evidence>
<dbReference type="OrthoDB" id="2587363at2759"/>
<dbReference type="GO" id="GO:0005886">
    <property type="term" value="C:plasma membrane"/>
    <property type="evidence" value="ECO:0007669"/>
    <property type="project" value="UniProtKB-SubCell"/>
</dbReference>
<gene>
    <name evidence="12" type="ORF">CNBG_3792</name>
</gene>
<reference evidence="12 13" key="1">
    <citation type="journal article" date="2011" name="MBio">
        <title>Genome variation in Cryptococcus gattii, an emerging pathogen of immunocompetent hosts.</title>
        <authorList>
            <person name="D'Souza C.A."/>
            <person name="Kronstad J.W."/>
            <person name="Taylor G."/>
            <person name="Warren R."/>
            <person name="Yuen M."/>
            <person name="Hu G."/>
            <person name="Jung W.H."/>
            <person name="Sham A."/>
            <person name="Kidd S.E."/>
            <person name="Tangen K."/>
            <person name="Lee N."/>
            <person name="Zeilmaker T."/>
            <person name="Sawkins J."/>
            <person name="McVicker G."/>
            <person name="Shah S."/>
            <person name="Gnerre S."/>
            <person name="Griggs A."/>
            <person name="Zeng Q."/>
            <person name="Bartlett K."/>
            <person name="Li W."/>
            <person name="Wang X."/>
            <person name="Heitman J."/>
            <person name="Stajich J.E."/>
            <person name="Fraser J.A."/>
            <person name="Meyer W."/>
            <person name="Carter D."/>
            <person name="Schein J."/>
            <person name="Krzywinski M."/>
            <person name="Kwon-Chung K.J."/>
            <person name="Varma A."/>
            <person name="Wang J."/>
            <person name="Brunham R."/>
            <person name="Fyfe M."/>
            <person name="Ouellette B.F."/>
            <person name="Siddiqui A."/>
            <person name="Marra M."/>
            <person name="Jones S."/>
            <person name="Holt R."/>
            <person name="Birren B.W."/>
            <person name="Galagan J.E."/>
            <person name="Cuomo C.A."/>
        </authorList>
    </citation>
    <scope>NUCLEOTIDE SEQUENCE [LARGE SCALE GENOMIC DNA]</scope>
    <source>
        <strain evidence="12 13">R265</strain>
    </source>
</reference>
<evidence type="ECO:0000256" key="8">
    <source>
        <dbReference type="SAM" id="MobiDB-lite"/>
    </source>
</evidence>
<evidence type="ECO:0000256" key="1">
    <source>
        <dbReference type="ARBA" id="ARBA00004609"/>
    </source>
</evidence>
<dbReference type="AlphaFoldDB" id="A0A095CCI3"/>
<evidence type="ECO:0000256" key="10">
    <source>
        <dbReference type="SAM" id="SignalP"/>
    </source>
</evidence>
<feature type="compositionally biased region" description="Low complexity" evidence="8">
    <location>
        <begin position="198"/>
        <end position="216"/>
    </location>
</feature>
<evidence type="ECO:0000256" key="7">
    <source>
        <dbReference type="ARBA" id="ARBA00023288"/>
    </source>
</evidence>
<keyword evidence="13" id="KW-1185">Reference proteome</keyword>
<keyword evidence="7" id="KW-0449">Lipoprotein</keyword>
<dbReference type="RefSeq" id="XP_062883991.1">
    <property type="nucleotide sequence ID" value="XM_063027773.1"/>
</dbReference>
<evidence type="ECO:0000256" key="5">
    <source>
        <dbReference type="ARBA" id="ARBA00023136"/>
    </source>
</evidence>
<keyword evidence="4 10" id="KW-0732">Signal</keyword>
<dbReference type="GeneID" id="88180048"/>
<keyword evidence="2" id="KW-1003">Cell membrane</keyword>
<evidence type="ECO:0000256" key="6">
    <source>
        <dbReference type="ARBA" id="ARBA00023180"/>
    </source>
</evidence>
<accession>A0A095CCI3</accession>
<reference evidence="12 13" key="2">
    <citation type="journal article" date="2018" name="Proc. Natl. Acad. Sci.">
        <title>RNAi is a critical determinant of centromere evolution in closely related fungi.</title>
        <authorList>
            <person name="Yadav V."/>
            <person name="Sun S."/>
            <person name="Billmyre R.B."/>
            <person name="Thimmappa B.C."/>
            <person name="Shea T."/>
            <person name="Lintner R."/>
            <person name="Bakkeren G."/>
            <person name="Cuomo C.A."/>
            <person name="Heitman J."/>
            <person name="Sanyal K."/>
        </authorList>
    </citation>
    <scope>NUCLEOTIDE SEQUENCE [LARGE SCALE GENOMIC DNA]</scope>
    <source>
        <strain evidence="12 13">R265</strain>
    </source>
</reference>
<feature type="signal peptide" evidence="10">
    <location>
        <begin position="1"/>
        <end position="19"/>
    </location>
</feature>
<evidence type="ECO:0000313" key="13">
    <source>
        <dbReference type="Proteomes" id="UP000029445"/>
    </source>
</evidence>
<keyword evidence="9" id="KW-0812">Transmembrane</keyword>
<dbReference type="PANTHER" id="PTHR34992:SF5">
    <property type="entry name" value="ANCHORED PROTEIN, PUTATIVE (AFU_ORTHOLOGUE AFUA_6G02800)-RELATED"/>
    <property type="match status" value="1"/>
</dbReference>
<feature type="domain" description="Copper acquisition factor BIM1-like" evidence="11">
    <location>
        <begin position="34"/>
        <end position="175"/>
    </location>
</feature>
<dbReference type="InterPro" id="IPR046936">
    <property type="entry name" value="BIM1-like"/>
</dbReference>
<evidence type="ECO:0000256" key="4">
    <source>
        <dbReference type="ARBA" id="ARBA00022729"/>
    </source>
</evidence>
<protein>
    <submittedName>
        <fullName evidence="12">Cytokine inducing-glycoprotein</fullName>
    </submittedName>
</protein>
<dbReference type="PANTHER" id="PTHR34992">
    <property type="entry name" value="HYPHAL ANASTAMOSIS-7 PROTEIN"/>
    <property type="match status" value="1"/>
</dbReference>
<dbReference type="VEuPathDB" id="FungiDB:CNBG_3792"/>
<keyword evidence="6" id="KW-0325">Glycoprotein</keyword>
<feature type="chain" id="PRO_5001913724" evidence="10">
    <location>
        <begin position="20"/>
        <end position="285"/>
    </location>
</feature>
<name>A0A095CCI3_CRYD2</name>
<dbReference type="STRING" id="294750.A0A095CCI3"/>
<dbReference type="Pfam" id="PF20238">
    <property type="entry name" value="BIM1-like_dom"/>
    <property type="match status" value="1"/>
</dbReference>
<dbReference type="HOGENOM" id="CLU_090089_0_0_1"/>
<keyword evidence="9" id="KW-1133">Transmembrane helix</keyword>
<dbReference type="CDD" id="cd21176">
    <property type="entry name" value="LPMO_auxiliary-like"/>
    <property type="match status" value="1"/>
</dbReference>
<evidence type="ECO:0000259" key="11">
    <source>
        <dbReference type="Pfam" id="PF20238"/>
    </source>
</evidence>
<keyword evidence="5 9" id="KW-0472">Membrane</keyword>
<feature type="region of interest" description="Disordered" evidence="8">
    <location>
        <begin position="187"/>
        <end position="216"/>
    </location>
</feature>
<feature type="transmembrane region" description="Helical" evidence="9">
    <location>
        <begin position="237"/>
        <end position="255"/>
    </location>
</feature>